<proteinExistence type="predicted"/>
<dbReference type="PANTHER" id="PTHR33180">
    <property type="entry name" value="PHOTOSYSTEM II CP43 REACTION CENTER PROTEIN"/>
    <property type="match status" value="1"/>
</dbReference>
<dbReference type="PANTHER" id="PTHR33180:SF31">
    <property type="entry name" value="POLYPROTEIN PROTEIN"/>
    <property type="match status" value="1"/>
</dbReference>
<evidence type="ECO:0000313" key="2">
    <source>
        <dbReference type="EMBL" id="KAG5571302.1"/>
    </source>
</evidence>
<keyword evidence="3" id="KW-1185">Reference proteome</keyword>
<feature type="non-terminal residue" evidence="2">
    <location>
        <position position="1"/>
    </location>
</feature>
<accession>A0A9J5W8G4</accession>
<comment type="caution">
    <text evidence="2">The sequence shown here is derived from an EMBL/GenBank/DDBJ whole genome shotgun (WGS) entry which is preliminary data.</text>
</comment>
<feature type="compositionally biased region" description="Basic and acidic residues" evidence="1">
    <location>
        <begin position="47"/>
        <end position="58"/>
    </location>
</feature>
<organism evidence="2 3">
    <name type="scientific">Solanum commersonii</name>
    <name type="common">Commerson's wild potato</name>
    <name type="synonym">Commerson's nightshade</name>
    <dbReference type="NCBI Taxonomy" id="4109"/>
    <lineage>
        <taxon>Eukaryota</taxon>
        <taxon>Viridiplantae</taxon>
        <taxon>Streptophyta</taxon>
        <taxon>Embryophyta</taxon>
        <taxon>Tracheophyta</taxon>
        <taxon>Spermatophyta</taxon>
        <taxon>Magnoliopsida</taxon>
        <taxon>eudicotyledons</taxon>
        <taxon>Gunneridae</taxon>
        <taxon>Pentapetalae</taxon>
        <taxon>asterids</taxon>
        <taxon>lamiids</taxon>
        <taxon>Solanales</taxon>
        <taxon>Solanaceae</taxon>
        <taxon>Solanoideae</taxon>
        <taxon>Solaneae</taxon>
        <taxon>Solanum</taxon>
    </lineage>
</organism>
<dbReference type="AlphaFoldDB" id="A0A9J5W8G4"/>
<dbReference type="EMBL" id="JACXVP010000012">
    <property type="protein sequence ID" value="KAG5571302.1"/>
    <property type="molecule type" value="Genomic_DNA"/>
</dbReference>
<evidence type="ECO:0000256" key="1">
    <source>
        <dbReference type="SAM" id="MobiDB-lite"/>
    </source>
</evidence>
<sequence>IAGLNSRRWIENGHIGSFDIVHTNLIEPPQKKAKGISINEGGSNPPKRREDDLQLGDKGKRKKHIARKKAAIEPNFSKPEDEQPLINRRDALRAKSQPTPTGAPSAATPPTSESVPAQAPSVTFALPIGPPPRLLNRLRGEGVRTIIEEKLLSTEGLEGKYPDVLDTLRYHEFEQFTRP</sequence>
<feature type="compositionally biased region" description="Basic residues" evidence="1">
    <location>
        <begin position="59"/>
        <end position="69"/>
    </location>
</feature>
<reference evidence="2 3" key="1">
    <citation type="submission" date="2020-09" db="EMBL/GenBank/DDBJ databases">
        <title>De no assembly of potato wild relative species, Solanum commersonii.</title>
        <authorList>
            <person name="Cho K."/>
        </authorList>
    </citation>
    <scope>NUCLEOTIDE SEQUENCE [LARGE SCALE GENOMIC DNA]</scope>
    <source>
        <strain evidence="2">LZ3.2</strain>
        <tissue evidence="2">Leaf</tissue>
    </source>
</reference>
<name>A0A9J5W8G4_SOLCO</name>
<evidence type="ECO:0000313" key="3">
    <source>
        <dbReference type="Proteomes" id="UP000824120"/>
    </source>
</evidence>
<protein>
    <submittedName>
        <fullName evidence="2">Uncharacterized protein</fullName>
    </submittedName>
</protein>
<feature type="region of interest" description="Disordered" evidence="1">
    <location>
        <begin position="23"/>
        <end position="133"/>
    </location>
</feature>
<dbReference type="Proteomes" id="UP000824120">
    <property type="component" value="Chromosome 12"/>
</dbReference>
<gene>
    <name evidence="2" type="ORF">H5410_061068</name>
</gene>
<feature type="compositionally biased region" description="Low complexity" evidence="1">
    <location>
        <begin position="96"/>
        <end position="117"/>
    </location>
</feature>